<accession>A0A1H2GB18</accession>
<evidence type="ECO:0000313" key="3">
    <source>
        <dbReference type="Proteomes" id="UP000199608"/>
    </source>
</evidence>
<feature type="domain" description="Adenylate cyclase class-I N-terminal" evidence="1">
    <location>
        <begin position="2"/>
        <end position="186"/>
    </location>
</feature>
<dbReference type="Pfam" id="PF12633">
    <property type="entry name" value="Adenyl_cycl_N"/>
    <property type="match status" value="1"/>
</dbReference>
<proteinExistence type="predicted"/>
<evidence type="ECO:0000313" key="2">
    <source>
        <dbReference type="EMBL" id="SDU16730.1"/>
    </source>
</evidence>
<sequence length="636" mass="74736">MVRMREAVRNLTAKKLEIFIKIPFLLHINSPEYPGFIETRVKSHGIWNFEQSGFYKEVIKTKIFPKSIVEHNMINSPAILGFYHIGSIGTFTQSIGSDFDYWIIIDKKKFSKERYEALEKKLDAILKYCRESYDQKVSFFIMDQREIKNNCYAPFKGEETLTVPKIFLKEEFYRTFLMIAGKIPVWSVLPGEKDLEKTGIWNADGLTAQILSMYDDLIDLGQITSFPIEEVLKGFLWHICKSKADPIKAVIKATMIFCYGFSQKLPQTLLCEKIKQGYSTAGIDDYGVDPYKVLFDQILEFHDIEDPKGINLIKNAVFFRLCEYPDVKLPDKNTPKRYLLDKYIRRWKLNKNQVKKLLSYSNWSESEKLVLEKTYIHRLAQMYNYAIRKTGKINHRFDSRTEKRNWIILRNKTRERLRKSADKISECSTYLKRRHILYLDIIKKTNLWEVNFQTKTGQRMDKVYKHSHFLGVMGWILENQLYRRQTASIILHTNFLLFESSDTAITADTLYMAFQPLKPLSDSCYDHDASWSKMMILLFYDTPGIIKAEFLISNNWGELFLDSIEFAPTNNRQVQCSQMANLMLKYSDDNLRLFIFQFSDTHDPDIVCQLKKAYYELACPDSTAMSIKKKPYLDIL</sequence>
<dbReference type="Proteomes" id="UP000199608">
    <property type="component" value="Unassembled WGS sequence"/>
</dbReference>
<dbReference type="AlphaFoldDB" id="A0A1H2GB18"/>
<evidence type="ECO:0000259" key="1">
    <source>
        <dbReference type="Pfam" id="PF12633"/>
    </source>
</evidence>
<organism evidence="2 3">
    <name type="scientific">Desulfobacula phenolica</name>
    <dbReference type="NCBI Taxonomy" id="90732"/>
    <lineage>
        <taxon>Bacteria</taxon>
        <taxon>Pseudomonadati</taxon>
        <taxon>Thermodesulfobacteriota</taxon>
        <taxon>Desulfobacteria</taxon>
        <taxon>Desulfobacterales</taxon>
        <taxon>Desulfobacteraceae</taxon>
        <taxon>Desulfobacula</taxon>
    </lineage>
</organism>
<dbReference type="GO" id="GO:0004016">
    <property type="term" value="F:adenylate cyclase activity"/>
    <property type="evidence" value="ECO:0007669"/>
    <property type="project" value="InterPro"/>
</dbReference>
<protein>
    <submittedName>
        <fullName evidence="2">Adenylate cyclase, class 1</fullName>
    </submittedName>
</protein>
<gene>
    <name evidence="2" type="ORF">SAMN04487931_105100</name>
</gene>
<reference evidence="3" key="1">
    <citation type="submission" date="2016-10" db="EMBL/GenBank/DDBJ databases">
        <authorList>
            <person name="Varghese N."/>
            <person name="Submissions S."/>
        </authorList>
    </citation>
    <scope>NUCLEOTIDE SEQUENCE [LARGE SCALE GENOMIC DNA]</scope>
    <source>
        <strain evidence="3">DSM 3384</strain>
    </source>
</reference>
<name>A0A1H2GB18_9BACT</name>
<keyword evidence="3" id="KW-1185">Reference proteome</keyword>
<dbReference type="Pfam" id="PF01295">
    <property type="entry name" value="Adenylate_cycl"/>
    <property type="match status" value="1"/>
</dbReference>
<dbReference type="InterPro" id="IPR024685">
    <property type="entry name" value="Adenylate_cyclase_1_N"/>
</dbReference>
<dbReference type="PANTHER" id="PTHR38760">
    <property type="entry name" value="ADENYLATE CYCLASE"/>
    <property type="match status" value="1"/>
</dbReference>
<dbReference type="EMBL" id="FNLL01000005">
    <property type="protein sequence ID" value="SDU16730.1"/>
    <property type="molecule type" value="Genomic_DNA"/>
</dbReference>
<dbReference type="GO" id="GO:0006171">
    <property type="term" value="P:cAMP biosynthetic process"/>
    <property type="evidence" value="ECO:0007669"/>
    <property type="project" value="InterPro"/>
</dbReference>
<dbReference type="PANTHER" id="PTHR38760:SF1">
    <property type="entry name" value="ADENYLATE CYCLASE"/>
    <property type="match status" value="1"/>
</dbReference>
<dbReference type="InterPro" id="IPR000274">
    <property type="entry name" value="Adenylate_cyclase_1"/>
</dbReference>